<dbReference type="Proteomes" id="UP000319746">
    <property type="component" value="Unassembled WGS sequence"/>
</dbReference>
<dbReference type="PROSITE" id="PS51257">
    <property type="entry name" value="PROKAR_LIPOPROTEIN"/>
    <property type="match status" value="1"/>
</dbReference>
<keyword evidence="2" id="KW-1185">Reference proteome</keyword>
<dbReference type="OrthoDB" id="73040at2"/>
<proteinExistence type="predicted"/>
<protein>
    <submittedName>
        <fullName evidence="1">Uncharacterized protein</fullName>
    </submittedName>
</protein>
<dbReference type="NCBIfam" id="NF038094">
    <property type="entry name" value="CueP_fam"/>
    <property type="match status" value="1"/>
</dbReference>
<accession>A0A543AGJ0</accession>
<gene>
    <name evidence="1" type="ORF">FB556_2114</name>
</gene>
<dbReference type="InterPro" id="IPR047808">
    <property type="entry name" value="CueP-like"/>
</dbReference>
<dbReference type="RefSeq" id="WP_141867356.1">
    <property type="nucleotide sequence ID" value="NZ_BAABAN010000001.1"/>
</dbReference>
<evidence type="ECO:0000313" key="1">
    <source>
        <dbReference type="EMBL" id="TQL71626.1"/>
    </source>
</evidence>
<organism evidence="1 2">
    <name type="scientific">Enteractinococcus coprophilus</name>
    <dbReference type="NCBI Taxonomy" id="1027633"/>
    <lineage>
        <taxon>Bacteria</taxon>
        <taxon>Bacillati</taxon>
        <taxon>Actinomycetota</taxon>
        <taxon>Actinomycetes</taxon>
        <taxon>Micrococcales</taxon>
        <taxon>Micrococcaceae</taxon>
    </lineage>
</organism>
<name>A0A543AGJ0_9MICC</name>
<dbReference type="Pfam" id="PF21172">
    <property type="entry name" value="CueP"/>
    <property type="match status" value="1"/>
</dbReference>
<evidence type="ECO:0000313" key="2">
    <source>
        <dbReference type="Proteomes" id="UP000319746"/>
    </source>
</evidence>
<dbReference type="Gene3D" id="2.60.40.3700">
    <property type="match status" value="1"/>
</dbReference>
<reference evidence="1 2" key="1">
    <citation type="submission" date="2019-06" db="EMBL/GenBank/DDBJ databases">
        <title>Sequencing the genomes of 1000 actinobacteria strains.</title>
        <authorList>
            <person name="Klenk H.-P."/>
        </authorList>
    </citation>
    <scope>NUCLEOTIDE SEQUENCE [LARGE SCALE GENOMIC DNA]</scope>
    <source>
        <strain evidence="1 2">DSM 24083</strain>
    </source>
</reference>
<dbReference type="AlphaFoldDB" id="A0A543AGJ0"/>
<comment type="caution">
    <text evidence="1">The sequence shown here is derived from an EMBL/GenBank/DDBJ whole genome shotgun (WGS) entry which is preliminary data.</text>
</comment>
<sequence>MGKGVQVTAGALLAGALLLTGCSSDSEEHHSDATETSVQGLIETHGLQGMDAVEMIDHLDRVPLAERPTDLIASVMPEQLVLASAAEETALELPEDSFYLSIAPFINQTHECHFHSLTTCVGEMSEEDVHVTITDESGEVLVDEQRSTFDNGFVGVWVPVDTSGTIEISYEDLTGTTEFASDDEAATCITDLQLT</sequence>
<dbReference type="EMBL" id="VFOU01000003">
    <property type="protein sequence ID" value="TQL71626.1"/>
    <property type="molecule type" value="Genomic_DNA"/>
</dbReference>